<sequence>MSNLYNAIVSPPVYLTFCFLYYSVMTILRLLYGRTLFISFLGLGIFLVLMLGIVCGIRLARRILATLHCTYSILSIIPLSFLIYHSGSIEFFDYYLSTVPSVVLLTTFELYFFLGAVRLWKSARKKAPAPIDASEPAVSQ</sequence>
<feature type="transmembrane region" description="Helical" evidence="1">
    <location>
        <begin position="95"/>
        <end position="117"/>
    </location>
</feature>
<protein>
    <submittedName>
        <fullName evidence="2">Uncharacterized protein</fullName>
    </submittedName>
</protein>
<dbReference type="Proteomes" id="UP000434052">
    <property type="component" value="Unassembled WGS sequence"/>
</dbReference>
<reference evidence="2 3" key="1">
    <citation type="submission" date="2018-06" db="EMBL/GenBank/DDBJ databases">
        <title>Complete genome of Desulfovibrio marinus P48SEP.</title>
        <authorList>
            <person name="Crispim J.S."/>
            <person name="Vidigal P.M.P."/>
            <person name="Silva L.C.F."/>
            <person name="Araujo L.C."/>
            <person name="Laguardia C.N."/>
            <person name="Dias R.S."/>
            <person name="Sousa M.P."/>
            <person name="Paula S.O."/>
            <person name="Silva C."/>
        </authorList>
    </citation>
    <scope>NUCLEOTIDE SEQUENCE [LARGE SCALE GENOMIC DNA]</scope>
    <source>
        <strain evidence="2 3">P48SEP</strain>
    </source>
</reference>
<keyword evidence="1" id="KW-0812">Transmembrane</keyword>
<keyword evidence="1" id="KW-1133">Transmembrane helix</keyword>
<evidence type="ECO:0000313" key="2">
    <source>
        <dbReference type="EMBL" id="TVM31410.1"/>
    </source>
</evidence>
<feature type="transmembrane region" description="Helical" evidence="1">
    <location>
        <begin position="37"/>
        <end position="57"/>
    </location>
</feature>
<keyword evidence="1" id="KW-0472">Membrane</keyword>
<dbReference type="EMBL" id="QMIF01000016">
    <property type="protein sequence ID" value="TVM31410.1"/>
    <property type="molecule type" value="Genomic_DNA"/>
</dbReference>
<dbReference type="AlphaFoldDB" id="A0A6P1ZE61"/>
<feature type="transmembrane region" description="Helical" evidence="1">
    <location>
        <begin position="64"/>
        <end position="83"/>
    </location>
</feature>
<name>A0A6P1ZE61_9BACT</name>
<feature type="transmembrane region" description="Helical" evidence="1">
    <location>
        <begin position="12"/>
        <end position="31"/>
    </location>
</feature>
<comment type="caution">
    <text evidence="2">The sequence shown here is derived from an EMBL/GenBank/DDBJ whole genome shotgun (WGS) entry which is preliminary data.</text>
</comment>
<accession>A0A6P1ZE61</accession>
<proteinExistence type="predicted"/>
<gene>
    <name evidence="2" type="ORF">DQK91_18620</name>
</gene>
<organism evidence="2 3">
    <name type="scientific">Oceanidesulfovibrio marinus</name>
    <dbReference type="NCBI Taxonomy" id="370038"/>
    <lineage>
        <taxon>Bacteria</taxon>
        <taxon>Pseudomonadati</taxon>
        <taxon>Thermodesulfobacteriota</taxon>
        <taxon>Desulfovibrionia</taxon>
        <taxon>Desulfovibrionales</taxon>
        <taxon>Desulfovibrionaceae</taxon>
        <taxon>Oceanidesulfovibrio</taxon>
    </lineage>
</organism>
<evidence type="ECO:0000313" key="3">
    <source>
        <dbReference type="Proteomes" id="UP000434052"/>
    </source>
</evidence>
<evidence type="ECO:0000256" key="1">
    <source>
        <dbReference type="SAM" id="Phobius"/>
    </source>
</evidence>